<dbReference type="CDD" id="cd24033">
    <property type="entry name" value="ASKHA_NBD_NodU_CmcH-like_N"/>
    <property type="match status" value="1"/>
</dbReference>
<gene>
    <name evidence="4" type="ORF">CKY47_14475</name>
</gene>
<keyword evidence="5" id="KW-1185">Reference proteome</keyword>
<dbReference type="SUPFAM" id="SSF53067">
    <property type="entry name" value="Actin-like ATPase domain"/>
    <property type="match status" value="1"/>
</dbReference>
<dbReference type="InterPro" id="IPR043129">
    <property type="entry name" value="ATPase_NBD"/>
</dbReference>
<name>A0ABU0X1K3_9PSEU</name>
<dbReference type="PANTHER" id="PTHR34847:SF1">
    <property type="entry name" value="NODULATION PROTEIN U"/>
    <property type="match status" value="1"/>
</dbReference>
<evidence type="ECO:0000313" key="4">
    <source>
        <dbReference type="EMBL" id="MDQ2585164.1"/>
    </source>
</evidence>
<dbReference type="Gene3D" id="3.30.420.40">
    <property type="match status" value="2"/>
</dbReference>
<dbReference type="Gene3D" id="3.90.870.20">
    <property type="entry name" value="Carbamoyltransferase, C-terminal domain"/>
    <property type="match status" value="1"/>
</dbReference>
<proteinExistence type="inferred from homology"/>
<evidence type="ECO:0000259" key="3">
    <source>
        <dbReference type="Pfam" id="PF16861"/>
    </source>
</evidence>
<feature type="domain" description="Carbamoyltransferase" evidence="2">
    <location>
        <begin position="104"/>
        <end position="344"/>
    </location>
</feature>
<comment type="similarity">
    <text evidence="1">Belongs to the NodU/CmcH family.</text>
</comment>
<dbReference type="Proteomes" id="UP001225605">
    <property type="component" value="Unassembled WGS sequence"/>
</dbReference>
<evidence type="ECO:0000313" key="5">
    <source>
        <dbReference type="Proteomes" id="UP001225605"/>
    </source>
</evidence>
<evidence type="ECO:0000259" key="2">
    <source>
        <dbReference type="Pfam" id="PF02543"/>
    </source>
</evidence>
<dbReference type="EMBL" id="NSDM01000005">
    <property type="protein sequence ID" value="MDQ2585164.1"/>
    <property type="molecule type" value="Genomic_DNA"/>
</dbReference>
<dbReference type="InterPro" id="IPR031730">
    <property type="entry name" value="Carbam_trans_C"/>
</dbReference>
<comment type="caution">
    <text evidence="4">The sequence shown here is derived from an EMBL/GenBank/DDBJ whole genome shotgun (WGS) entry which is preliminary data.</text>
</comment>
<feature type="domain" description="Carbamoyltransferase C-terminal" evidence="3">
    <location>
        <begin position="407"/>
        <end position="573"/>
    </location>
</feature>
<dbReference type="InterPro" id="IPR038152">
    <property type="entry name" value="Carbam_trans_C_sf"/>
</dbReference>
<reference evidence="4 5" key="1">
    <citation type="submission" date="2017-06" db="EMBL/GenBank/DDBJ databases">
        <title>Cultured bacterium strain Saccharothrix yanglingensis Hhs.015.</title>
        <authorList>
            <person name="Xia Y."/>
        </authorList>
    </citation>
    <scope>NUCLEOTIDE SEQUENCE [LARGE SCALE GENOMIC DNA]</scope>
    <source>
        <strain evidence="4 5">Hhs.015</strain>
    </source>
</reference>
<evidence type="ECO:0000256" key="1">
    <source>
        <dbReference type="ARBA" id="ARBA00006129"/>
    </source>
</evidence>
<protein>
    <recommendedName>
        <fullName evidence="6">Carbamoyltransferase</fullName>
    </recommendedName>
</protein>
<dbReference type="InterPro" id="IPR003696">
    <property type="entry name" value="Carbtransf_dom"/>
</dbReference>
<dbReference type="Pfam" id="PF02543">
    <property type="entry name" value="Carbam_trans_N"/>
    <property type="match status" value="1"/>
</dbReference>
<dbReference type="PANTHER" id="PTHR34847">
    <property type="entry name" value="NODULATION PROTEIN U"/>
    <property type="match status" value="1"/>
</dbReference>
<organism evidence="4 5">
    <name type="scientific">Saccharothrix yanglingensis</name>
    <dbReference type="NCBI Taxonomy" id="659496"/>
    <lineage>
        <taxon>Bacteria</taxon>
        <taxon>Bacillati</taxon>
        <taxon>Actinomycetota</taxon>
        <taxon>Actinomycetes</taxon>
        <taxon>Pseudonocardiales</taxon>
        <taxon>Pseudonocardiaceae</taxon>
        <taxon>Saccharothrix</taxon>
    </lineage>
</organism>
<evidence type="ECO:0008006" key="6">
    <source>
        <dbReference type="Google" id="ProtNLM"/>
    </source>
</evidence>
<accession>A0ABU0X1K3</accession>
<dbReference type="Pfam" id="PF16861">
    <property type="entry name" value="Carbam_trans_C"/>
    <property type="match status" value="1"/>
</dbReference>
<dbReference type="InterPro" id="IPR051338">
    <property type="entry name" value="NodU/CmcH_Carbamoyltrnsfr"/>
</dbReference>
<sequence length="668" mass="73588">MRIVGVNLSHDSSMSLVEDGRIVAALALERITQQKRGTVPWHEYTLAMTRLAVEVLGGQGLTIDDVDYWIGTSTESGDQNEEERLLDILGVLAPAGKRLALPHPAHHLAHAGAAFYTSGLPDAAAVVVDTYGSIFRGHRERETAFEFSFGSRPKELFRMTRASTRIAGTVHDGAVHLPENIGGLGELYRVVTLALGFRESGTAYDDAGKTMGLAPYGKRLSAEPLFIDVSGDEMRFDNATQSLVDLGFAKYAQTGAQLLPRKRGEAMTQLHKDLAYQIQSEFEDAMLFLTNKSLAMSGSRNLVLSGGCFLNSTTNARLARELDIDGISVFPAATDDGNAAGAALYAYYNIVNEPGTVAPADPRSLRMTDVYLGPPRVAKEQIEQASKTWSCDPVYHADEADMVQAAAEAIERGEIIGWFQDRAEYGPRALGSRSILCHPGLPGMKDRLNARVKFREAFRPFAASVLAERAVDYFEIPVEDSPFMLFVCPVLPEKRESIEEITHVDGTCRIQTVAAEQDGKFRRLIERFDELTGVPMILNTSFNLRTRPIVETPGDALNCLFGSRLDRLFIGQYEFTAPNFADMVPTSLTADGDKGPADPREAAILGLVDGSRSVRRIAEEAGLDVEVTINLVLDMRRREFLDWANLPNRYRELTIPTPQYQQNFSESR</sequence>